<feature type="region of interest" description="Disordered" evidence="1">
    <location>
        <begin position="74"/>
        <end position="111"/>
    </location>
</feature>
<organism evidence="3 4">
    <name type="scientific">Tuber aestivum</name>
    <name type="common">summer truffle</name>
    <dbReference type="NCBI Taxonomy" id="59557"/>
    <lineage>
        <taxon>Eukaryota</taxon>
        <taxon>Fungi</taxon>
        <taxon>Dikarya</taxon>
        <taxon>Ascomycota</taxon>
        <taxon>Pezizomycotina</taxon>
        <taxon>Pezizomycetes</taxon>
        <taxon>Pezizales</taxon>
        <taxon>Tuberaceae</taxon>
        <taxon>Tuber</taxon>
    </lineage>
</organism>
<dbReference type="PANTHER" id="PTHR43991">
    <property type="entry name" value="WD REPEAT PROTEIN (AFU_ORTHOLOGUE AFUA_8G05640)-RELATED"/>
    <property type="match status" value="1"/>
</dbReference>
<feature type="region of interest" description="Disordered" evidence="1">
    <location>
        <begin position="483"/>
        <end position="558"/>
    </location>
</feature>
<dbReference type="Gene3D" id="2.130.10.10">
    <property type="entry name" value="YVTN repeat-like/Quinoprotein amine dehydrogenase"/>
    <property type="match status" value="1"/>
</dbReference>
<dbReference type="PANTHER" id="PTHR43991:SF9">
    <property type="entry name" value="DUF2415 DOMAIN-CONTAINING PROTEIN"/>
    <property type="match status" value="1"/>
</dbReference>
<evidence type="ECO:0000256" key="1">
    <source>
        <dbReference type="SAM" id="MobiDB-lite"/>
    </source>
</evidence>
<feature type="compositionally biased region" description="Pro residues" evidence="1">
    <location>
        <begin position="518"/>
        <end position="527"/>
    </location>
</feature>
<proteinExistence type="predicted"/>
<sequence length="648" mass="70473">MTIDDPAHWQLRSLLCSPAPNTLYYPTDNNVYSLNPATRKREIVATLPFGPRCIGAKYGWVCAGGVENGQFASIRVRRQDKSPDQRREDDEVEEGEGARESTSGGQGRIGPDIRVSQLGGLIVNSVTLHRPPSSKSDDDVLAVLTNNDRTVRIFHLAQDKVLTTLHLSIATNHASISPDGQHLVVVGDSEKVYFYHPASPAGSGPGTPGTGIGEAGAESWVLSSHPPLTAGTDALISTSFSPSSILCAVASQDGSITIFDTRYLCPNAYPGGPSPIVKRIPSSRPKTYAGAVRSVQFSPAPWDLLVWAEHSGRICVADARSNFSKRQVVDILVERDDLVEAEIQSAEGDDTPRWRGREGAASRRTARDEEAVEEDSVTATAGDDDVHAFLSHRFNELSELVSRVRGNSHEWWATSALNNAPSYATPARAPNSPYTAAHPLTRTTTAPQPSQPIATTQPPNAPAVPTTPALLRDYRERQLERERAMRRNYDPPRRRNSTHPSYTDQSTSTSTPSVQYPVPLPTPPYPPVTDVSGAPQRLTWSPTETPRTSRPIEASQVDHQRNREQLNLLIAEERRQSYLRRRAASSNAAAGIADDAGAGYREDGDGVDITGCTLSRDGSKLYVATDTGIVEYHVDIAGRKVFPSYAPR</sequence>
<accession>A0A292PPL2</accession>
<gene>
    <name evidence="3" type="ORF">GSTUAT00007499001</name>
</gene>
<protein>
    <recommendedName>
        <fullName evidence="2">DUF2415 domain-containing protein</fullName>
    </recommendedName>
</protein>
<feature type="compositionally biased region" description="Basic and acidic residues" evidence="1">
    <location>
        <begin position="350"/>
        <end position="369"/>
    </location>
</feature>
<feature type="compositionally biased region" description="Basic and acidic residues" evidence="1">
    <location>
        <begin position="483"/>
        <end position="493"/>
    </location>
</feature>
<dbReference type="SMART" id="SM00320">
    <property type="entry name" value="WD40"/>
    <property type="match status" value="3"/>
</dbReference>
<feature type="region of interest" description="Disordered" evidence="1">
    <location>
        <begin position="423"/>
        <end position="469"/>
    </location>
</feature>
<dbReference type="Pfam" id="PF10313">
    <property type="entry name" value="DUF2415"/>
    <property type="match status" value="1"/>
</dbReference>
<dbReference type="SUPFAM" id="SSF50978">
    <property type="entry name" value="WD40 repeat-like"/>
    <property type="match status" value="1"/>
</dbReference>
<feature type="compositionally biased region" description="Polar residues" evidence="1">
    <location>
        <begin position="441"/>
        <end position="453"/>
    </location>
</feature>
<dbReference type="InterPro" id="IPR036322">
    <property type="entry name" value="WD40_repeat_dom_sf"/>
</dbReference>
<dbReference type="AlphaFoldDB" id="A0A292PPL2"/>
<dbReference type="InterPro" id="IPR019417">
    <property type="entry name" value="DUF2415"/>
</dbReference>
<evidence type="ECO:0000259" key="2">
    <source>
        <dbReference type="Pfam" id="PF10313"/>
    </source>
</evidence>
<dbReference type="EMBL" id="LN891133">
    <property type="protein sequence ID" value="CUS08423.1"/>
    <property type="molecule type" value="Genomic_DNA"/>
</dbReference>
<dbReference type="InterPro" id="IPR015943">
    <property type="entry name" value="WD40/YVTN_repeat-like_dom_sf"/>
</dbReference>
<feature type="region of interest" description="Disordered" evidence="1">
    <location>
        <begin position="344"/>
        <end position="380"/>
    </location>
</feature>
<dbReference type="Proteomes" id="UP001412239">
    <property type="component" value="Unassembled WGS sequence"/>
</dbReference>
<feature type="compositionally biased region" description="Basic and acidic residues" evidence="1">
    <location>
        <begin position="77"/>
        <end position="89"/>
    </location>
</feature>
<evidence type="ECO:0000313" key="4">
    <source>
        <dbReference type="Proteomes" id="UP001412239"/>
    </source>
</evidence>
<dbReference type="InterPro" id="IPR001680">
    <property type="entry name" value="WD40_rpt"/>
</dbReference>
<feature type="compositionally biased region" description="Polar residues" evidence="1">
    <location>
        <begin position="498"/>
        <end position="514"/>
    </location>
</feature>
<reference evidence="3" key="1">
    <citation type="submission" date="2015-10" db="EMBL/GenBank/DDBJ databases">
        <authorList>
            <person name="Regsiter A."/>
            <person name="william w."/>
        </authorList>
    </citation>
    <scope>NUCLEOTIDE SEQUENCE</scope>
    <source>
        <strain evidence="3">Montdore</strain>
    </source>
</reference>
<feature type="domain" description="DUF2415" evidence="2">
    <location>
        <begin position="290"/>
        <end position="329"/>
    </location>
</feature>
<name>A0A292PPL2_9PEZI</name>
<feature type="compositionally biased region" description="Low complexity" evidence="1">
    <location>
        <begin position="454"/>
        <end position="469"/>
    </location>
</feature>
<feature type="compositionally biased region" description="Polar residues" evidence="1">
    <location>
        <begin position="538"/>
        <end position="548"/>
    </location>
</feature>
<evidence type="ECO:0000313" key="3">
    <source>
        <dbReference type="EMBL" id="CUS08423.1"/>
    </source>
</evidence>
<keyword evidence="4" id="KW-1185">Reference proteome</keyword>